<evidence type="ECO:0000259" key="4">
    <source>
        <dbReference type="Pfam" id="PF01108"/>
    </source>
</evidence>
<keyword evidence="2" id="KW-0812">Transmembrane</keyword>
<keyword evidence="7" id="KW-1185">Reference proteome</keyword>
<keyword evidence="2" id="KW-0472">Membrane</keyword>
<dbReference type="InterPro" id="IPR013783">
    <property type="entry name" value="Ig-like_fold"/>
</dbReference>
<organism evidence="6 7">
    <name type="scientific">Tachysurus vachellii</name>
    <name type="common">Darkbarbel catfish</name>
    <name type="synonym">Pelteobagrus vachellii</name>
    <dbReference type="NCBI Taxonomy" id="175792"/>
    <lineage>
        <taxon>Eukaryota</taxon>
        <taxon>Metazoa</taxon>
        <taxon>Chordata</taxon>
        <taxon>Craniata</taxon>
        <taxon>Vertebrata</taxon>
        <taxon>Euteleostomi</taxon>
        <taxon>Actinopterygii</taxon>
        <taxon>Neopterygii</taxon>
        <taxon>Teleostei</taxon>
        <taxon>Ostariophysi</taxon>
        <taxon>Siluriformes</taxon>
        <taxon>Bagridae</taxon>
        <taxon>Tachysurus</taxon>
    </lineage>
</organism>
<evidence type="ECO:0000313" key="6">
    <source>
        <dbReference type="EMBL" id="KAK2850397.1"/>
    </source>
</evidence>
<accession>A0AA88SY48</accession>
<feature type="signal peptide" evidence="3">
    <location>
        <begin position="1"/>
        <end position="21"/>
    </location>
</feature>
<evidence type="ECO:0000259" key="5">
    <source>
        <dbReference type="Pfam" id="PF09294"/>
    </source>
</evidence>
<evidence type="ECO:0000256" key="3">
    <source>
        <dbReference type="SAM" id="SignalP"/>
    </source>
</evidence>
<dbReference type="Proteomes" id="UP001187315">
    <property type="component" value="Unassembled WGS sequence"/>
</dbReference>
<dbReference type="AlphaFoldDB" id="A0AA88SY48"/>
<feature type="compositionally biased region" description="Polar residues" evidence="1">
    <location>
        <begin position="303"/>
        <end position="321"/>
    </location>
</feature>
<proteinExistence type="predicted"/>
<feature type="transmembrane region" description="Helical" evidence="2">
    <location>
        <begin position="218"/>
        <end position="235"/>
    </location>
</feature>
<dbReference type="SUPFAM" id="SSF49265">
    <property type="entry name" value="Fibronectin type III"/>
    <property type="match status" value="2"/>
</dbReference>
<dbReference type="Pfam" id="PF09294">
    <property type="entry name" value="Interfer-bind"/>
    <property type="match status" value="1"/>
</dbReference>
<evidence type="ECO:0000256" key="2">
    <source>
        <dbReference type="SAM" id="Phobius"/>
    </source>
</evidence>
<dbReference type="InterPro" id="IPR050650">
    <property type="entry name" value="Type-II_Cytokine-TF_Rcpt"/>
</dbReference>
<gene>
    <name evidence="6" type="ORF">Q7C36_009180</name>
</gene>
<dbReference type="PANTHER" id="PTHR20859">
    <property type="entry name" value="INTERFERON/INTERLEUKIN RECEPTOR"/>
    <property type="match status" value="1"/>
</dbReference>
<dbReference type="InterPro" id="IPR015373">
    <property type="entry name" value="Interferon/interleukin_rcp_dom"/>
</dbReference>
<comment type="caution">
    <text evidence="6">The sequence shown here is derived from an EMBL/GenBank/DDBJ whole genome shotgun (WGS) entry which is preliminary data.</text>
</comment>
<dbReference type="EMBL" id="JAVHJS010000008">
    <property type="protein sequence ID" value="KAK2850397.1"/>
    <property type="molecule type" value="Genomic_DNA"/>
</dbReference>
<feature type="chain" id="PRO_5041692227" evidence="3">
    <location>
        <begin position="22"/>
        <end position="321"/>
    </location>
</feature>
<keyword evidence="3" id="KW-0732">Signal</keyword>
<keyword evidence="2" id="KW-1133">Transmembrane helix</keyword>
<name>A0AA88SY48_TACVA</name>
<evidence type="ECO:0000256" key="1">
    <source>
        <dbReference type="SAM" id="MobiDB-lite"/>
    </source>
</evidence>
<feature type="region of interest" description="Disordered" evidence="1">
    <location>
        <begin position="279"/>
        <end position="321"/>
    </location>
</feature>
<feature type="domain" description="Fibronectin type-III" evidence="4">
    <location>
        <begin position="9"/>
        <end position="111"/>
    </location>
</feature>
<evidence type="ECO:0000313" key="7">
    <source>
        <dbReference type="Proteomes" id="UP001187315"/>
    </source>
</evidence>
<protein>
    <submittedName>
        <fullName evidence="6">Uncharacterized protein</fullName>
    </submittedName>
</protein>
<dbReference type="Pfam" id="PF01108">
    <property type="entry name" value="Tissue_fac"/>
    <property type="match status" value="1"/>
</dbReference>
<dbReference type="InterPro" id="IPR036116">
    <property type="entry name" value="FN3_sf"/>
</dbReference>
<dbReference type="InterPro" id="IPR003961">
    <property type="entry name" value="FN3_dom"/>
</dbReference>
<dbReference type="GO" id="GO:0005886">
    <property type="term" value="C:plasma membrane"/>
    <property type="evidence" value="ECO:0007669"/>
    <property type="project" value="TreeGrafter"/>
</dbReference>
<sequence>MSQHLDLQLSLLFTMTLTVSASLPAPQQVKMITQDENYMLQWDCNYGQLENPVSFTAEHVYYSDRNNEGLYKRVCEGSTECRCDFTHCGLDFHGSFQIRVRAEAGLLRSEWATVRFTPDEEVILMPPQVNVTTDKDVLTLTISKLVLSDKMKLQYRVLYWEKLKPEEKHMEVYASPHVPLSLLKSCTEYCVQVSLLSPYANSSNYSSLQCKRTTGCPFAWLGILFAIPLFGAFVCHKCRRTYPVYTTPESMLAIPSTPSLLEVQEERWTVAHVITPAIEPKNTVDKEQEQENTAEPQAPESIGQRSHGSVQDSGFSSGLGS</sequence>
<feature type="domain" description="Interferon/interleukin receptor" evidence="5">
    <location>
        <begin position="123"/>
        <end position="214"/>
    </location>
</feature>
<reference evidence="6" key="1">
    <citation type="submission" date="2023-08" db="EMBL/GenBank/DDBJ databases">
        <title>Pelteobagrus vachellii genome.</title>
        <authorList>
            <person name="Liu H."/>
        </authorList>
    </citation>
    <scope>NUCLEOTIDE SEQUENCE</scope>
    <source>
        <strain evidence="6">PRFRI_2022a</strain>
        <tissue evidence="6">Muscle</tissue>
    </source>
</reference>
<dbReference type="PANTHER" id="PTHR20859:SF46">
    <property type="entry name" value="INTERFERON GAMMA RECEPTOR 2"/>
    <property type="match status" value="1"/>
</dbReference>
<dbReference type="Gene3D" id="2.60.40.10">
    <property type="entry name" value="Immunoglobulins"/>
    <property type="match status" value="2"/>
</dbReference>
<dbReference type="GO" id="GO:0004896">
    <property type="term" value="F:cytokine receptor activity"/>
    <property type="evidence" value="ECO:0007669"/>
    <property type="project" value="TreeGrafter"/>
</dbReference>